<dbReference type="SUPFAM" id="SSF57850">
    <property type="entry name" value="RING/U-box"/>
    <property type="match status" value="1"/>
</dbReference>
<dbReference type="InterPro" id="IPR036322">
    <property type="entry name" value="WD40_repeat_dom_sf"/>
</dbReference>
<feature type="domain" description="U-box" evidence="3">
    <location>
        <begin position="332"/>
        <end position="396"/>
    </location>
</feature>
<protein>
    <recommendedName>
        <fullName evidence="3">U-box domain-containing protein</fullName>
    </recommendedName>
</protein>
<keyword evidence="1" id="KW-0853">WD repeat</keyword>
<feature type="repeat" description="WD" evidence="1">
    <location>
        <begin position="118"/>
        <end position="159"/>
    </location>
</feature>
<evidence type="ECO:0000313" key="4">
    <source>
        <dbReference type="EMBL" id="KAG7300031.1"/>
    </source>
</evidence>
<keyword evidence="5" id="KW-1185">Reference proteome</keyword>
<dbReference type="InterPro" id="IPR001680">
    <property type="entry name" value="WD40_rpt"/>
</dbReference>
<dbReference type="Proteomes" id="UP000823941">
    <property type="component" value="Chromosome 21"/>
</dbReference>
<dbReference type="Pfam" id="PF04564">
    <property type="entry name" value="U-box"/>
    <property type="match status" value="1"/>
</dbReference>
<dbReference type="PANTHER" id="PTHR46573">
    <property type="entry name" value="WD REPEAT, SAM AND U-BOX DOMAIN-CONTAINING PROTEIN 1"/>
    <property type="match status" value="1"/>
</dbReference>
<dbReference type="InterPro" id="IPR015943">
    <property type="entry name" value="WD40/YVTN_repeat-like_dom_sf"/>
</dbReference>
<dbReference type="SMART" id="SM00504">
    <property type="entry name" value="Ubox"/>
    <property type="match status" value="1"/>
</dbReference>
<name>A0ABQ7Q4C3_PLUXY</name>
<feature type="compositionally biased region" description="Gly residues" evidence="2">
    <location>
        <begin position="200"/>
        <end position="209"/>
    </location>
</feature>
<dbReference type="InterPro" id="IPR013083">
    <property type="entry name" value="Znf_RING/FYVE/PHD"/>
</dbReference>
<comment type="caution">
    <text evidence="4">The sequence shown here is derived from an EMBL/GenBank/DDBJ whole genome shotgun (WGS) entry which is preliminary data.</text>
</comment>
<dbReference type="SMART" id="SM00320">
    <property type="entry name" value="WD40"/>
    <property type="match status" value="4"/>
</dbReference>
<proteinExistence type="predicted"/>
<dbReference type="Gene3D" id="2.130.10.10">
    <property type="entry name" value="YVTN repeat-like/Quinoprotein amine dehydrogenase"/>
    <property type="match status" value="1"/>
</dbReference>
<dbReference type="CDD" id="cd16655">
    <property type="entry name" value="RING-Ubox_WDSUB1-like"/>
    <property type="match status" value="1"/>
</dbReference>
<dbReference type="PANTHER" id="PTHR46573:SF1">
    <property type="entry name" value="WD REPEAT, SAM AND U-BOX DOMAIN-CONTAINING PROTEIN 1"/>
    <property type="match status" value="1"/>
</dbReference>
<dbReference type="SUPFAM" id="SSF50978">
    <property type="entry name" value="WD40 repeat-like"/>
    <property type="match status" value="1"/>
</dbReference>
<sequence>MSLCVHCRVYGGGSLAAAALCCAWGAGGRLLAAGGAGGELLLCAAPPAAPDPLHLDPDAHDLGVQCCEFAATAAALALDDDEGFHLLATGGSDSYIKLWAIQYTEGDTTACVRLARRVWAHGGGVAALRLAAGGARLASAGADGWARVWAVASGRCLAALPAPGDAPLTALALTDQYLVLGGLDGGLAVWRLGVEAGAGGSAGGEGSASGGEDEPPHDEPAPRAWRPPAVARWLQEYITRAPDFYVKPETEAEILRLAMKAGLTGARLLDDPVTDVIKALGFGDEDASDGDSIESTMDIEERERIEKRLHDELSWLRRPYATSEMEAAAPHWLLCPLTHRVLREPARAADGYSYERANILEWFYAEGGAVSPLSGRRLHSARVAPNYRLREQLRAFEQQHQHLYEPVLDYLDDGDF</sequence>
<evidence type="ECO:0000256" key="2">
    <source>
        <dbReference type="SAM" id="MobiDB-lite"/>
    </source>
</evidence>
<evidence type="ECO:0000256" key="1">
    <source>
        <dbReference type="PROSITE-ProRule" id="PRU00221"/>
    </source>
</evidence>
<accession>A0ABQ7Q4C3</accession>
<dbReference type="PROSITE" id="PS50082">
    <property type="entry name" value="WD_REPEATS_2"/>
    <property type="match status" value="1"/>
</dbReference>
<dbReference type="InterPro" id="IPR052085">
    <property type="entry name" value="WD-SAM-U-box"/>
</dbReference>
<dbReference type="InterPro" id="IPR003613">
    <property type="entry name" value="Ubox_domain"/>
</dbReference>
<dbReference type="Gene3D" id="3.30.40.10">
    <property type="entry name" value="Zinc/RING finger domain, C3HC4 (zinc finger)"/>
    <property type="match status" value="1"/>
</dbReference>
<organism evidence="4 5">
    <name type="scientific">Plutella xylostella</name>
    <name type="common">Diamondback moth</name>
    <name type="synonym">Plutella maculipennis</name>
    <dbReference type="NCBI Taxonomy" id="51655"/>
    <lineage>
        <taxon>Eukaryota</taxon>
        <taxon>Metazoa</taxon>
        <taxon>Ecdysozoa</taxon>
        <taxon>Arthropoda</taxon>
        <taxon>Hexapoda</taxon>
        <taxon>Insecta</taxon>
        <taxon>Pterygota</taxon>
        <taxon>Neoptera</taxon>
        <taxon>Endopterygota</taxon>
        <taxon>Lepidoptera</taxon>
        <taxon>Glossata</taxon>
        <taxon>Ditrysia</taxon>
        <taxon>Yponomeutoidea</taxon>
        <taxon>Plutellidae</taxon>
        <taxon>Plutella</taxon>
    </lineage>
</organism>
<evidence type="ECO:0000259" key="3">
    <source>
        <dbReference type="SMART" id="SM00504"/>
    </source>
</evidence>
<feature type="region of interest" description="Disordered" evidence="2">
    <location>
        <begin position="200"/>
        <end position="226"/>
    </location>
</feature>
<gene>
    <name evidence="4" type="ORF">JYU34_015553</name>
</gene>
<evidence type="ECO:0000313" key="5">
    <source>
        <dbReference type="Proteomes" id="UP000823941"/>
    </source>
</evidence>
<reference evidence="4 5" key="1">
    <citation type="submission" date="2021-06" db="EMBL/GenBank/DDBJ databases">
        <title>A haploid diamondback moth (Plutella xylostella L.) genome assembly resolves 31 chromosomes and identifies a diamide resistance mutation.</title>
        <authorList>
            <person name="Ward C.M."/>
            <person name="Perry K.D."/>
            <person name="Baker G."/>
            <person name="Powis K."/>
            <person name="Heckel D.G."/>
            <person name="Baxter S.W."/>
        </authorList>
    </citation>
    <scope>NUCLEOTIDE SEQUENCE [LARGE SCALE GENOMIC DNA]</scope>
    <source>
        <strain evidence="4 5">LV</strain>
        <tissue evidence="4">Single pupa</tissue>
    </source>
</reference>
<dbReference type="EMBL" id="JAHIBW010000021">
    <property type="protein sequence ID" value="KAG7300031.1"/>
    <property type="molecule type" value="Genomic_DNA"/>
</dbReference>
<dbReference type="Pfam" id="PF00400">
    <property type="entry name" value="WD40"/>
    <property type="match status" value="1"/>
</dbReference>